<sequence length="34" mass="4069">MADDRFSNDRILEIMVTAFVFLTLLLLYVKILFF</sequence>
<accession>A0A1C4FIE5</accession>
<keyword evidence="3" id="KW-1185">Reference proteome</keyword>
<evidence type="ECO:0000313" key="2">
    <source>
        <dbReference type="EMBL" id="SCC55710.1"/>
    </source>
</evidence>
<evidence type="ECO:0000256" key="1">
    <source>
        <dbReference type="SAM" id="Phobius"/>
    </source>
</evidence>
<gene>
    <name evidence="2" type="ORF">GA0116948_11494</name>
</gene>
<reference evidence="2 3" key="1">
    <citation type="submission" date="2016-08" db="EMBL/GenBank/DDBJ databases">
        <authorList>
            <person name="Seilhamer J.J."/>
        </authorList>
    </citation>
    <scope>NUCLEOTIDE SEQUENCE [LARGE SCALE GENOMIC DNA]</scope>
    <source>
        <strain evidence="2 3">A37T2</strain>
    </source>
</reference>
<dbReference type="EMBL" id="FMAR01000014">
    <property type="protein sequence ID" value="SCC55710.1"/>
    <property type="molecule type" value="Genomic_DNA"/>
</dbReference>
<keyword evidence="1" id="KW-0472">Membrane</keyword>
<evidence type="ECO:0000313" key="3">
    <source>
        <dbReference type="Proteomes" id="UP000242818"/>
    </source>
</evidence>
<proteinExistence type="predicted"/>
<keyword evidence="1" id="KW-1133">Transmembrane helix</keyword>
<name>A0A1C4FIE5_9BACT</name>
<keyword evidence="1" id="KW-0812">Transmembrane</keyword>
<organism evidence="2 3">
    <name type="scientific">Chitinophaga costaii</name>
    <dbReference type="NCBI Taxonomy" id="1335309"/>
    <lineage>
        <taxon>Bacteria</taxon>
        <taxon>Pseudomonadati</taxon>
        <taxon>Bacteroidota</taxon>
        <taxon>Chitinophagia</taxon>
        <taxon>Chitinophagales</taxon>
        <taxon>Chitinophagaceae</taxon>
        <taxon>Chitinophaga</taxon>
    </lineage>
</organism>
<protein>
    <submittedName>
        <fullName evidence="2">Uncharacterized protein</fullName>
    </submittedName>
</protein>
<dbReference type="Proteomes" id="UP000242818">
    <property type="component" value="Unassembled WGS sequence"/>
</dbReference>
<dbReference type="AlphaFoldDB" id="A0A1C4FIE5"/>
<feature type="transmembrane region" description="Helical" evidence="1">
    <location>
        <begin position="12"/>
        <end position="33"/>
    </location>
</feature>